<proteinExistence type="inferred from homology"/>
<feature type="compositionally biased region" description="Polar residues" evidence="16">
    <location>
        <begin position="341"/>
        <end position="360"/>
    </location>
</feature>
<keyword evidence="10 14" id="KW-0863">Zinc-finger</keyword>
<evidence type="ECO:0000256" key="12">
    <source>
        <dbReference type="ARBA" id="ARBA00022927"/>
    </source>
</evidence>
<evidence type="ECO:0000256" key="15">
    <source>
        <dbReference type="SAM" id="Coils"/>
    </source>
</evidence>
<dbReference type="AlphaFoldDB" id="A0A8K0P016"/>
<feature type="domain" description="FYVE-type" evidence="17">
    <location>
        <begin position="720"/>
        <end position="778"/>
    </location>
</feature>
<dbReference type="InterPro" id="IPR011011">
    <property type="entry name" value="Znf_FYVE_PHD"/>
</dbReference>
<keyword evidence="9" id="KW-0967">Endosome</keyword>
<dbReference type="GO" id="GO:0005096">
    <property type="term" value="F:GTPase activator activity"/>
    <property type="evidence" value="ECO:0007669"/>
    <property type="project" value="InterPro"/>
</dbReference>
<comment type="caution">
    <text evidence="18">The sequence shown here is derived from an EMBL/GenBank/DDBJ whole genome shotgun (WGS) entry which is preliminary data.</text>
</comment>
<dbReference type="EMBL" id="KZ308503">
    <property type="protein sequence ID" value="KAG8230690.1"/>
    <property type="molecule type" value="Genomic_DNA"/>
</dbReference>
<sequence length="794" mass="90855">MEETSPENEDHCQQNEISSDGLDSKVKEVMETIRKLEAEKQQAQEEFGQQRARLKELYMKKEEELMRESQERVRLQELTDRLQHELNETKSQLLLTSFRLESDVAQEKRKRQEEVASLEKLMQEAVEEANLSQKKFKEEIRRLQKMNERLDSELNEAHRPAGDSGSRLPLQGAVAALAPGASIISAYTKSIARKVGSLGPGLTTSTPTSAQVTSPSNASSAGIFSSNAHPNVGESSAVVSSLTSSEENLEEGMRKAQEDAEVLRSLVIPLEEEIEALKDKLRNAYHILKSYGYEDGKDYVSKESEDFQPLKNKEQSVLDNVANEVEGLSREDGSAEFGLLTNGSPNVKHSQDNQGVNSSVLEEDSLNKSESHPEDISTSDQIPDSSSSEIWPQQTQVYRNNFYYIYVLELKTQMEASEKALQDMRATFSKVCKDVRMNHEKLLHEREEVGRELVSNSEVSSLQNVCHMCENYEAQLQKMQEEVREMEKKIKVSERAAERYREDLLKETEFRKDMEEKWNEKKEQHKNQAAVQIFIASYVLFRLQNENDKLVGKHSAHSQELQNETINLPNKVEELQELLLKFREEVIAAKVGKEAAEETEKTFQEECLNLYEQIRIEQQKSAEFQITVQKQEQELMRLQGMESELKKQLAEVNKKLEEVSSVKKDSDTTVAELRNRVLGLHKELDVSVKVQQDLVQLSQSLQVQLEHIRESEKEVRWQHEDDFEDCAGCRSHFTPSLGKKHCNHCGRIFCPTCLSQTVTSGPNHRQYNVCKVCHTLLVREKPLFFSSEPTELPD</sequence>
<dbReference type="PROSITE" id="PS50178">
    <property type="entry name" value="ZF_FYVE"/>
    <property type="match status" value="1"/>
</dbReference>
<evidence type="ECO:0000256" key="10">
    <source>
        <dbReference type="ARBA" id="ARBA00022771"/>
    </source>
</evidence>
<evidence type="ECO:0000313" key="19">
    <source>
        <dbReference type="Proteomes" id="UP000792457"/>
    </source>
</evidence>
<dbReference type="GO" id="GO:0015031">
    <property type="term" value="P:protein transport"/>
    <property type="evidence" value="ECO:0007669"/>
    <property type="project" value="UniProtKB-KW"/>
</dbReference>
<accession>A0A8K0P016</accession>
<gene>
    <name evidence="18" type="ORF">J437_LFUL010767</name>
</gene>
<evidence type="ECO:0000256" key="5">
    <source>
        <dbReference type="ARBA" id="ARBA00022490"/>
    </source>
</evidence>
<evidence type="ECO:0000256" key="4">
    <source>
        <dbReference type="ARBA" id="ARBA00022448"/>
    </source>
</evidence>
<keyword evidence="7" id="KW-0254">Endocytosis</keyword>
<feature type="compositionally biased region" description="Basic and acidic residues" evidence="16">
    <location>
        <begin position="365"/>
        <end position="375"/>
    </location>
</feature>
<comment type="similarity">
    <text evidence="3">Belongs to the rabaptin family.</text>
</comment>
<dbReference type="OrthoDB" id="79940at2759"/>
<feature type="coiled-coil region" evidence="15">
    <location>
        <begin position="628"/>
        <end position="662"/>
    </location>
</feature>
<feature type="region of interest" description="Disordered" evidence="16">
    <location>
        <begin position="201"/>
        <end position="228"/>
    </location>
</feature>
<dbReference type="GO" id="GO:0008270">
    <property type="term" value="F:zinc ion binding"/>
    <property type="evidence" value="ECO:0007669"/>
    <property type="project" value="UniProtKB-KW"/>
</dbReference>
<keyword evidence="6" id="KW-0597">Phosphoprotein</keyword>
<dbReference type="CDD" id="cd15739">
    <property type="entry name" value="FYVE_RABE_unchar"/>
    <property type="match status" value="1"/>
</dbReference>
<dbReference type="Pfam" id="PF01363">
    <property type="entry name" value="FYVE"/>
    <property type="match status" value="1"/>
</dbReference>
<evidence type="ECO:0000256" key="14">
    <source>
        <dbReference type="PROSITE-ProRule" id="PRU00091"/>
    </source>
</evidence>
<keyword evidence="4" id="KW-0813">Transport</keyword>
<dbReference type="GO" id="GO:0008083">
    <property type="term" value="F:growth factor activity"/>
    <property type="evidence" value="ECO:0007669"/>
    <property type="project" value="InterPro"/>
</dbReference>
<organism evidence="18 19">
    <name type="scientific">Ladona fulva</name>
    <name type="common">Scarce chaser dragonfly</name>
    <name type="synonym">Libellula fulva</name>
    <dbReference type="NCBI Taxonomy" id="123851"/>
    <lineage>
        <taxon>Eukaryota</taxon>
        <taxon>Metazoa</taxon>
        <taxon>Ecdysozoa</taxon>
        <taxon>Arthropoda</taxon>
        <taxon>Hexapoda</taxon>
        <taxon>Insecta</taxon>
        <taxon>Pterygota</taxon>
        <taxon>Palaeoptera</taxon>
        <taxon>Odonata</taxon>
        <taxon>Epiprocta</taxon>
        <taxon>Anisoptera</taxon>
        <taxon>Libelluloidea</taxon>
        <taxon>Libellulidae</taxon>
        <taxon>Ladona</taxon>
    </lineage>
</organism>
<reference evidence="18" key="1">
    <citation type="submission" date="2013-04" db="EMBL/GenBank/DDBJ databases">
        <authorList>
            <person name="Qu J."/>
            <person name="Murali S.C."/>
            <person name="Bandaranaike D."/>
            <person name="Bellair M."/>
            <person name="Blankenburg K."/>
            <person name="Chao H."/>
            <person name="Dinh H."/>
            <person name="Doddapaneni H."/>
            <person name="Downs B."/>
            <person name="Dugan-Rocha S."/>
            <person name="Elkadiri S."/>
            <person name="Gnanaolivu R.D."/>
            <person name="Hernandez B."/>
            <person name="Javaid M."/>
            <person name="Jayaseelan J.C."/>
            <person name="Lee S."/>
            <person name="Li M."/>
            <person name="Ming W."/>
            <person name="Munidasa M."/>
            <person name="Muniz J."/>
            <person name="Nguyen L."/>
            <person name="Ongeri F."/>
            <person name="Osuji N."/>
            <person name="Pu L.-L."/>
            <person name="Puazo M."/>
            <person name="Qu C."/>
            <person name="Quiroz J."/>
            <person name="Raj R."/>
            <person name="Weissenberger G."/>
            <person name="Xin Y."/>
            <person name="Zou X."/>
            <person name="Han Y."/>
            <person name="Richards S."/>
            <person name="Worley K."/>
            <person name="Muzny D."/>
            <person name="Gibbs R."/>
        </authorList>
    </citation>
    <scope>NUCLEOTIDE SEQUENCE</scope>
    <source>
        <strain evidence="18">Sampled in the wild</strain>
    </source>
</reference>
<comment type="subcellular location">
    <subcellularLocation>
        <location evidence="2">Cytoplasm</location>
    </subcellularLocation>
    <subcellularLocation>
        <location evidence="1">Early endosome</location>
    </subcellularLocation>
</comment>
<evidence type="ECO:0000256" key="9">
    <source>
        <dbReference type="ARBA" id="ARBA00022753"/>
    </source>
</evidence>
<dbReference type="PRINTS" id="PR01432">
    <property type="entry name" value="RABAPTIN"/>
</dbReference>
<keyword evidence="13 15" id="KW-0175">Coiled coil</keyword>
<evidence type="ECO:0000256" key="3">
    <source>
        <dbReference type="ARBA" id="ARBA00006603"/>
    </source>
</evidence>
<feature type="region of interest" description="Disordered" evidence="16">
    <location>
        <begin position="1"/>
        <end position="24"/>
    </location>
</feature>
<keyword evidence="11" id="KW-0862">Zinc</keyword>
<evidence type="ECO:0000259" key="17">
    <source>
        <dbReference type="PROSITE" id="PS50178"/>
    </source>
</evidence>
<evidence type="ECO:0000256" key="1">
    <source>
        <dbReference type="ARBA" id="ARBA00004412"/>
    </source>
</evidence>
<evidence type="ECO:0000256" key="8">
    <source>
        <dbReference type="ARBA" id="ARBA00022723"/>
    </source>
</evidence>
<dbReference type="Pfam" id="PF03528">
    <property type="entry name" value="Rabaptin"/>
    <property type="match status" value="1"/>
</dbReference>
<keyword evidence="19" id="KW-1185">Reference proteome</keyword>
<reference evidence="18" key="2">
    <citation type="submission" date="2017-10" db="EMBL/GenBank/DDBJ databases">
        <title>Ladona fulva Genome sequencing and assembly.</title>
        <authorList>
            <person name="Murali S."/>
            <person name="Richards S."/>
            <person name="Bandaranaike D."/>
            <person name="Bellair M."/>
            <person name="Blankenburg K."/>
            <person name="Chao H."/>
            <person name="Dinh H."/>
            <person name="Doddapaneni H."/>
            <person name="Dugan-Rocha S."/>
            <person name="Elkadiri S."/>
            <person name="Gnanaolivu R."/>
            <person name="Hernandez B."/>
            <person name="Skinner E."/>
            <person name="Javaid M."/>
            <person name="Lee S."/>
            <person name="Li M."/>
            <person name="Ming W."/>
            <person name="Munidasa M."/>
            <person name="Muniz J."/>
            <person name="Nguyen L."/>
            <person name="Hughes D."/>
            <person name="Osuji N."/>
            <person name="Pu L.-L."/>
            <person name="Puazo M."/>
            <person name="Qu C."/>
            <person name="Quiroz J."/>
            <person name="Raj R."/>
            <person name="Weissenberger G."/>
            <person name="Xin Y."/>
            <person name="Zou X."/>
            <person name="Han Y."/>
            <person name="Worley K."/>
            <person name="Muzny D."/>
            <person name="Gibbs R."/>
        </authorList>
    </citation>
    <scope>NUCLEOTIDE SEQUENCE</scope>
    <source>
        <strain evidence="18">Sampled in the wild</strain>
    </source>
</reference>
<dbReference type="Pfam" id="PF09311">
    <property type="entry name" value="Rab5-bind"/>
    <property type="match status" value="1"/>
</dbReference>
<dbReference type="PANTHER" id="PTHR31179">
    <property type="entry name" value="RAB GTPASE-BINDING EFFECTOR PROTEIN"/>
    <property type="match status" value="1"/>
</dbReference>
<evidence type="ECO:0000256" key="2">
    <source>
        <dbReference type="ARBA" id="ARBA00004496"/>
    </source>
</evidence>
<evidence type="ECO:0000256" key="13">
    <source>
        <dbReference type="ARBA" id="ARBA00023054"/>
    </source>
</evidence>
<feature type="compositionally biased region" description="Polar residues" evidence="16">
    <location>
        <begin position="202"/>
        <end position="228"/>
    </location>
</feature>
<dbReference type="SMART" id="SM00064">
    <property type="entry name" value="FYVE"/>
    <property type="match status" value="1"/>
</dbReference>
<dbReference type="InterPro" id="IPR018514">
    <property type="entry name" value="Rabaptin_CC"/>
</dbReference>
<evidence type="ECO:0000256" key="7">
    <source>
        <dbReference type="ARBA" id="ARBA00022583"/>
    </source>
</evidence>
<dbReference type="InterPro" id="IPR000306">
    <property type="entry name" value="Znf_FYVE"/>
</dbReference>
<feature type="coiled-coil region" evidence="15">
    <location>
        <begin position="462"/>
        <end position="503"/>
    </location>
</feature>
<dbReference type="InterPro" id="IPR017455">
    <property type="entry name" value="Znf_FYVE-rel"/>
</dbReference>
<dbReference type="GO" id="GO:0006897">
    <property type="term" value="P:endocytosis"/>
    <property type="evidence" value="ECO:0007669"/>
    <property type="project" value="UniProtKB-KW"/>
</dbReference>
<feature type="compositionally biased region" description="Low complexity" evidence="16">
    <location>
        <begin position="376"/>
        <end position="389"/>
    </location>
</feature>
<dbReference type="Gene3D" id="3.30.40.10">
    <property type="entry name" value="Zinc/RING finger domain, C3HC4 (zinc finger)"/>
    <property type="match status" value="1"/>
</dbReference>
<dbReference type="InterPro" id="IPR003914">
    <property type="entry name" value="Rabaptin"/>
</dbReference>
<evidence type="ECO:0000256" key="11">
    <source>
        <dbReference type="ARBA" id="ARBA00022833"/>
    </source>
</evidence>
<evidence type="ECO:0000256" key="6">
    <source>
        <dbReference type="ARBA" id="ARBA00022553"/>
    </source>
</evidence>
<dbReference type="Gene3D" id="1.20.5.730">
    <property type="entry name" value="Single helix bin"/>
    <property type="match status" value="1"/>
</dbReference>
<dbReference type="InterPro" id="IPR013083">
    <property type="entry name" value="Znf_RING/FYVE/PHD"/>
</dbReference>
<dbReference type="SUPFAM" id="SSF57903">
    <property type="entry name" value="FYVE/PHD zinc finger"/>
    <property type="match status" value="1"/>
</dbReference>
<dbReference type="Proteomes" id="UP000792457">
    <property type="component" value="Unassembled WGS sequence"/>
</dbReference>
<keyword evidence="12" id="KW-0653">Protein transport</keyword>
<dbReference type="GO" id="GO:0005769">
    <property type="term" value="C:early endosome"/>
    <property type="evidence" value="ECO:0007669"/>
    <property type="project" value="UniProtKB-SubCell"/>
</dbReference>
<keyword evidence="8" id="KW-0479">Metal-binding</keyword>
<dbReference type="PANTHER" id="PTHR31179:SF7">
    <property type="entry name" value="FYVE-TYPE DOMAIN-CONTAINING PROTEIN"/>
    <property type="match status" value="1"/>
</dbReference>
<keyword evidence="5" id="KW-0963">Cytoplasm</keyword>
<evidence type="ECO:0000256" key="16">
    <source>
        <dbReference type="SAM" id="MobiDB-lite"/>
    </source>
</evidence>
<name>A0A8K0P016_LADFU</name>
<dbReference type="InterPro" id="IPR015390">
    <property type="entry name" value="Rabaptin_Rab5-bd_dom"/>
</dbReference>
<feature type="region of interest" description="Disordered" evidence="16">
    <location>
        <begin position="341"/>
        <end position="389"/>
    </location>
</feature>
<evidence type="ECO:0000313" key="18">
    <source>
        <dbReference type="EMBL" id="KAG8230690.1"/>
    </source>
</evidence>
<protein>
    <recommendedName>
        <fullName evidence="17">FYVE-type domain-containing protein</fullName>
    </recommendedName>
</protein>